<feature type="chain" id="PRO_5001971642" evidence="1">
    <location>
        <begin position="23"/>
        <end position="78"/>
    </location>
</feature>
<keyword evidence="3" id="KW-1185">Reference proteome</keyword>
<accession>A0A0A0JW91</accession>
<dbReference type="Proteomes" id="UP000030013">
    <property type="component" value="Unassembled WGS sequence"/>
</dbReference>
<dbReference type="STRING" id="1385519.N801_14520"/>
<organism evidence="2 3">
    <name type="scientific">Knoellia aerolata DSM 18566</name>
    <dbReference type="NCBI Taxonomy" id="1385519"/>
    <lineage>
        <taxon>Bacteria</taxon>
        <taxon>Bacillati</taxon>
        <taxon>Actinomycetota</taxon>
        <taxon>Actinomycetes</taxon>
        <taxon>Micrococcales</taxon>
        <taxon>Intrasporangiaceae</taxon>
        <taxon>Knoellia</taxon>
    </lineage>
</organism>
<reference evidence="2 3" key="1">
    <citation type="submission" date="2013-08" db="EMBL/GenBank/DDBJ databases">
        <title>The genome sequence of Knoellia aerolata.</title>
        <authorList>
            <person name="Zhu W."/>
            <person name="Wang G."/>
        </authorList>
    </citation>
    <scope>NUCLEOTIDE SEQUENCE [LARGE SCALE GENOMIC DNA]</scope>
    <source>
        <strain evidence="2 3">DSM 18566</strain>
    </source>
</reference>
<keyword evidence="1" id="KW-0732">Signal</keyword>
<comment type="caution">
    <text evidence="2">The sequence shown here is derived from an EMBL/GenBank/DDBJ whole genome shotgun (WGS) entry which is preliminary data.</text>
</comment>
<proteinExistence type="predicted"/>
<evidence type="ECO:0000313" key="2">
    <source>
        <dbReference type="EMBL" id="KGN40362.1"/>
    </source>
</evidence>
<dbReference type="AlphaFoldDB" id="A0A0A0JW91"/>
<evidence type="ECO:0000256" key="1">
    <source>
        <dbReference type="SAM" id="SignalP"/>
    </source>
</evidence>
<name>A0A0A0JW91_9MICO</name>
<sequence>MSAAVLALTAAGAVGLASPAAAGPSPHASCVGQVFVPQATGDPRAIAVRIAEIKGFIDVPWGQVVSDLLAHWDGCTEG</sequence>
<gene>
    <name evidence="2" type="ORF">N801_14520</name>
</gene>
<dbReference type="EMBL" id="AVPL01000043">
    <property type="protein sequence ID" value="KGN40362.1"/>
    <property type="molecule type" value="Genomic_DNA"/>
</dbReference>
<protein>
    <submittedName>
        <fullName evidence="2">Uncharacterized protein</fullName>
    </submittedName>
</protein>
<feature type="signal peptide" evidence="1">
    <location>
        <begin position="1"/>
        <end position="22"/>
    </location>
</feature>
<evidence type="ECO:0000313" key="3">
    <source>
        <dbReference type="Proteomes" id="UP000030013"/>
    </source>
</evidence>